<evidence type="ECO:0000256" key="3">
    <source>
        <dbReference type="ARBA" id="ARBA00022801"/>
    </source>
</evidence>
<organism evidence="7 8">
    <name type="scientific">Paractinoplanes rishiriensis</name>
    <dbReference type="NCBI Taxonomy" id="1050105"/>
    <lineage>
        <taxon>Bacteria</taxon>
        <taxon>Bacillati</taxon>
        <taxon>Actinomycetota</taxon>
        <taxon>Actinomycetes</taxon>
        <taxon>Micromonosporales</taxon>
        <taxon>Micromonosporaceae</taxon>
        <taxon>Paractinoplanes</taxon>
    </lineage>
</organism>
<dbReference type="AlphaFoldDB" id="A0A919MZV1"/>
<dbReference type="CDD" id="cd18879">
    <property type="entry name" value="NUDIX_Hydrolase"/>
    <property type="match status" value="1"/>
</dbReference>
<proteinExistence type="inferred from homology"/>
<comment type="cofactor">
    <cofactor evidence="1">
        <name>Mg(2+)</name>
        <dbReference type="ChEBI" id="CHEBI:18420"/>
    </cofactor>
</comment>
<keyword evidence="3 4" id="KW-0378">Hydrolase</keyword>
<protein>
    <submittedName>
        <fullName evidence="7">NUDIX hydrolase</fullName>
    </submittedName>
</protein>
<reference evidence="7" key="1">
    <citation type="submission" date="2021-01" db="EMBL/GenBank/DDBJ databases">
        <title>Whole genome shotgun sequence of Actinoplanes rishiriensis NBRC 108556.</title>
        <authorList>
            <person name="Komaki H."/>
            <person name="Tamura T."/>
        </authorList>
    </citation>
    <scope>NUCLEOTIDE SEQUENCE</scope>
    <source>
        <strain evidence="7">NBRC 108556</strain>
    </source>
</reference>
<evidence type="ECO:0000313" key="8">
    <source>
        <dbReference type="Proteomes" id="UP000636960"/>
    </source>
</evidence>
<evidence type="ECO:0000313" key="7">
    <source>
        <dbReference type="EMBL" id="GIE98795.1"/>
    </source>
</evidence>
<dbReference type="PANTHER" id="PTHR43046:SF16">
    <property type="entry name" value="ADP-RIBOSE PYROPHOSPHATASE YJHB-RELATED"/>
    <property type="match status" value="1"/>
</dbReference>
<dbReference type="InterPro" id="IPR015797">
    <property type="entry name" value="NUDIX_hydrolase-like_dom_sf"/>
</dbReference>
<gene>
    <name evidence="7" type="ORF">Ari01nite_62600</name>
</gene>
<dbReference type="GO" id="GO:0016787">
    <property type="term" value="F:hydrolase activity"/>
    <property type="evidence" value="ECO:0007669"/>
    <property type="project" value="UniProtKB-KW"/>
</dbReference>
<accession>A0A919MZV1</accession>
<dbReference type="PROSITE" id="PS51462">
    <property type="entry name" value="NUDIX"/>
    <property type="match status" value="1"/>
</dbReference>
<feature type="region of interest" description="Disordered" evidence="5">
    <location>
        <begin position="147"/>
        <end position="170"/>
    </location>
</feature>
<dbReference type="InterPro" id="IPR000086">
    <property type="entry name" value="NUDIX_hydrolase_dom"/>
</dbReference>
<name>A0A919MZV1_9ACTN</name>
<dbReference type="PRINTS" id="PR00502">
    <property type="entry name" value="NUDIXFAMILY"/>
</dbReference>
<dbReference type="EMBL" id="BOMV01000065">
    <property type="protein sequence ID" value="GIE98795.1"/>
    <property type="molecule type" value="Genomic_DNA"/>
</dbReference>
<dbReference type="PROSITE" id="PS00893">
    <property type="entry name" value="NUDIX_BOX"/>
    <property type="match status" value="1"/>
</dbReference>
<dbReference type="Proteomes" id="UP000636960">
    <property type="component" value="Unassembled WGS sequence"/>
</dbReference>
<evidence type="ECO:0000256" key="4">
    <source>
        <dbReference type="RuleBase" id="RU003476"/>
    </source>
</evidence>
<dbReference type="InterPro" id="IPR020084">
    <property type="entry name" value="NUDIX_hydrolase_CS"/>
</dbReference>
<dbReference type="SUPFAM" id="SSF55811">
    <property type="entry name" value="Nudix"/>
    <property type="match status" value="1"/>
</dbReference>
<comment type="similarity">
    <text evidence="2 4">Belongs to the Nudix hydrolase family.</text>
</comment>
<dbReference type="RefSeq" id="WP_203785801.1">
    <property type="nucleotide sequence ID" value="NZ_BOMV01000065.1"/>
</dbReference>
<dbReference type="PANTHER" id="PTHR43046">
    <property type="entry name" value="GDP-MANNOSE MANNOSYL HYDROLASE"/>
    <property type="match status" value="1"/>
</dbReference>
<sequence>MAVPPYVRTLRAHIGHDLLLLPGVSAVVRDGDGRILLLRRGDNGRWSLPAGMVDPGEQPADAIVREIYEETGVVAEVDRVAGAATHPVEYPNGDRCEYLNVWFRCRAVGGAPRADGDESLAVGWFAPGDLPDLDEWAKLRIETAGSDDPQAWYAPAGEPAPRALTDPGAL</sequence>
<evidence type="ECO:0000259" key="6">
    <source>
        <dbReference type="PROSITE" id="PS51462"/>
    </source>
</evidence>
<evidence type="ECO:0000256" key="5">
    <source>
        <dbReference type="SAM" id="MobiDB-lite"/>
    </source>
</evidence>
<keyword evidence="8" id="KW-1185">Reference proteome</keyword>
<evidence type="ECO:0000256" key="1">
    <source>
        <dbReference type="ARBA" id="ARBA00001946"/>
    </source>
</evidence>
<dbReference type="Pfam" id="PF00293">
    <property type="entry name" value="NUDIX"/>
    <property type="match status" value="1"/>
</dbReference>
<evidence type="ECO:0000256" key="2">
    <source>
        <dbReference type="ARBA" id="ARBA00005582"/>
    </source>
</evidence>
<feature type="domain" description="Nudix hydrolase" evidence="6">
    <location>
        <begin position="19"/>
        <end position="155"/>
    </location>
</feature>
<dbReference type="InterPro" id="IPR020476">
    <property type="entry name" value="Nudix_hydrolase"/>
</dbReference>
<comment type="caution">
    <text evidence="7">The sequence shown here is derived from an EMBL/GenBank/DDBJ whole genome shotgun (WGS) entry which is preliminary data.</text>
</comment>
<dbReference type="Gene3D" id="3.90.79.10">
    <property type="entry name" value="Nucleoside Triphosphate Pyrophosphohydrolase"/>
    <property type="match status" value="1"/>
</dbReference>